<dbReference type="InterPro" id="IPR013785">
    <property type="entry name" value="Aldolase_TIM"/>
</dbReference>
<comment type="subunit">
    <text evidence="9 10">Homodimer.</text>
</comment>
<dbReference type="AlphaFoldDB" id="A0A068NUY2"/>
<dbReference type="GO" id="GO:0005829">
    <property type="term" value="C:cytosol"/>
    <property type="evidence" value="ECO:0007669"/>
    <property type="project" value="TreeGrafter"/>
</dbReference>
<feature type="binding site" evidence="9">
    <location>
        <position position="225"/>
    </location>
    <ligand>
        <name>substrate</name>
    </ligand>
</feature>
<dbReference type="GO" id="GO:0046166">
    <property type="term" value="P:glyceraldehyde-3-phosphate biosynthetic process"/>
    <property type="evidence" value="ECO:0007669"/>
    <property type="project" value="TreeGrafter"/>
</dbReference>
<evidence type="ECO:0000256" key="10">
    <source>
        <dbReference type="RuleBase" id="RU363013"/>
    </source>
</evidence>
<evidence type="ECO:0000256" key="6">
    <source>
        <dbReference type="ARBA" id="ARBA00022490"/>
    </source>
</evidence>
<dbReference type="PROSITE" id="PS51440">
    <property type="entry name" value="TIM_2"/>
    <property type="match status" value="1"/>
</dbReference>
<dbReference type="InterPro" id="IPR035990">
    <property type="entry name" value="TIM_sf"/>
</dbReference>
<evidence type="ECO:0000256" key="5">
    <source>
        <dbReference type="ARBA" id="ARBA00022432"/>
    </source>
</evidence>
<evidence type="ECO:0000256" key="9">
    <source>
        <dbReference type="HAMAP-Rule" id="MF_00147"/>
    </source>
</evidence>
<keyword evidence="6 9" id="KW-0963">Cytoplasm</keyword>
<evidence type="ECO:0000256" key="8">
    <source>
        <dbReference type="ARBA" id="ARBA00023235"/>
    </source>
</evidence>
<protein>
    <recommendedName>
        <fullName evidence="4 9">Triosephosphate isomerase</fullName>
        <shortName evidence="9">TIM</shortName>
        <shortName evidence="9">TPI</shortName>
        <ecNumber evidence="3 9">5.3.1.1</ecNumber>
    </recommendedName>
    <alternativeName>
        <fullName evidence="9">Triose-phosphate isomerase</fullName>
    </alternativeName>
</protein>
<dbReference type="GO" id="GO:0004807">
    <property type="term" value="F:triose-phosphate isomerase activity"/>
    <property type="evidence" value="ECO:0007669"/>
    <property type="project" value="UniProtKB-UniRule"/>
</dbReference>
<feature type="binding site" evidence="9">
    <location>
        <position position="185"/>
    </location>
    <ligand>
        <name>substrate</name>
    </ligand>
</feature>
<comment type="function">
    <text evidence="9">Involved in the gluconeogenesis. Catalyzes stereospecifically the conversion of dihydroxyacetone phosphate (DHAP) to D-glyceraldehyde-3-phosphate (G3P).</text>
</comment>
<comment type="pathway">
    <text evidence="1 9 10">Carbohydrate degradation; glycolysis; D-glyceraldehyde 3-phosphate from glycerone phosphate: step 1/1.</text>
</comment>
<evidence type="ECO:0000256" key="2">
    <source>
        <dbReference type="ARBA" id="ARBA00007422"/>
    </source>
</evidence>
<name>A0A068NUY2_FIMGI</name>
<organism evidence="11 12">
    <name type="scientific">Fimbriimonas ginsengisoli Gsoil 348</name>
    <dbReference type="NCBI Taxonomy" id="661478"/>
    <lineage>
        <taxon>Bacteria</taxon>
        <taxon>Bacillati</taxon>
        <taxon>Armatimonadota</taxon>
        <taxon>Fimbriimonadia</taxon>
        <taxon>Fimbriimonadales</taxon>
        <taxon>Fimbriimonadaceae</taxon>
        <taxon>Fimbriimonas</taxon>
    </lineage>
</organism>
<dbReference type="UniPathway" id="UPA00109">
    <property type="reaction ID" value="UER00189"/>
</dbReference>
<feature type="active site" description="Proton acceptor" evidence="9">
    <location>
        <position position="179"/>
    </location>
</feature>
<dbReference type="PANTHER" id="PTHR21139:SF42">
    <property type="entry name" value="TRIOSEPHOSPHATE ISOMERASE"/>
    <property type="match status" value="1"/>
</dbReference>
<dbReference type="FunFam" id="3.20.20.70:FF:000016">
    <property type="entry name" value="Triosephosphate isomerase"/>
    <property type="match status" value="1"/>
</dbReference>
<keyword evidence="8 9" id="KW-0413">Isomerase</keyword>
<evidence type="ECO:0000256" key="7">
    <source>
        <dbReference type="ARBA" id="ARBA00023152"/>
    </source>
</evidence>
<dbReference type="OrthoDB" id="9809429at2"/>
<dbReference type="PROSITE" id="PS00171">
    <property type="entry name" value="TIM_1"/>
    <property type="match status" value="1"/>
</dbReference>
<dbReference type="Pfam" id="PF00121">
    <property type="entry name" value="TIM"/>
    <property type="match status" value="1"/>
</dbReference>
<dbReference type="RefSeq" id="WP_025228827.1">
    <property type="nucleotide sequence ID" value="NZ_CP007139.1"/>
</dbReference>
<comment type="pathway">
    <text evidence="9 10">Carbohydrate biosynthesis; gluconeogenesis.</text>
</comment>
<feature type="active site" description="Electrophile" evidence="9">
    <location>
        <position position="94"/>
    </location>
</feature>
<dbReference type="InterPro" id="IPR000652">
    <property type="entry name" value="Triosephosphate_isomerase"/>
</dbReference>
<dbReference type="KEGG" id="fgi:OP10G_3893"/>
<comment type="similarity">
    <text evidence="2 9 10">Belongs to the triosephosphate isomerase family.</text>
</comment>
<accession>A0A068NUY2</accession>
<gene>
    <name evidence="9" type="primary">tpiA</name>
    <name evidence="11" type="ORF">OP10G_3893</name>
</gene>
<dbReference type="GO" id="GO:0006096">
    <property type="term" value="P:glycolytic process"/>
    <property type="evidence" value="ECO:0007669"/>
    <property type="project" value="UniProtKB-UniRule"/>
</dbReference>
<sequence length="263" mass="28106">MRKKLVVGNWKMNMTRPEAAACVEGLVRLVGREDVAVAICPPYLALDCVQYLLRNTSIALGAQDVFWKESGAFTGQVSANMLADVGCSYCIVGHSETRGRFGKLEVAESTLGYFSETDETVNLKIKALLYCSISPILCVGETLAEREAGQTDEVIASQLKGALDGIDGSEFREGVVAYEPVWAIGTGKTCDTAEAERVCGMIRSELSKIFDEDTANSIRIQYGGSVKASNAKELFSQPNIDGGLVGGASLNPNEFADIVKAAA</sequence>
<evidence type="ECO:0000313" key="11">
    <source>
        <dbReference type="EMBL" id="AIE87261.1"/>
    </source>
</evidence>
<dbReference type="Proteomes" id="UP000027982">
    <property type="component" value="Chromosome"/>
</dbReference>
<feature type="binding site" evidence="9">
    <location>
        <begin position="246"/>
        <end position="247"/>
    </location>
    <ligand>
        <name>substrate</name>
    </ligand>
</feature>
<keyword evidence="5 9" id="KW-0312">Gluconeogenesis</keyword>
<dbReference type="eggNOG" id="COG0149">
    <property type="taxonomic scope" value="Bacteria"/>
</dbReference>
<keyword evidence="7 9" id="KW-0324">Glycolysis</keyword>
<dbReference type="GO" id="GO:0019563">
    <property type="term" value="P:glycerol catabolic process"/>
    <property type="evidence" value="ECO:0007669"/>
    <property type="project" value="TreeGrafter"/>
</dbReference>
<evidence type="ECO:0000256" key="4">
    <source>
        <dbReference type="ARBA" id="ARBA00019397"/>
    </source>
</evidence>
<evidence type="ECO:0000256" key="1">
    <source>
        <dbReference type="ARBA" id="ARBA00004680"/>
    </source>
</evidence>
<dbReference type="HAMAP" id="MF_00147_B">
    <property type="entry name" value="TIM_B"/>
    <property type="match status" value="1"/>
</dbReference>
<proteinExistence type="inferred from homology"/>
<comment type="subcellular location">
    <subcellularLocation>
        <location evidence="9 10">Cytoplasm</location>
    </subcellularLocation>
</comment>
<dbReference type="PANTHER" id="PTHR21139">
    <property type="entry name" value="TRIOSEPHOSPHATE ISOMERASE"/>
    <property type="match status" value="1"/>
</dbReference>
<feature type="binding site" evidence="9">
    <location>
        <begin position="9"/>
        <end position="11"/>
    </location>
    <ligand>
        <name>substrate</name>
    </ligand>
</feature>
<dbReference type="GO" id="GO:0006094">
    <property type="term" value="P:gluconeogenesis"/>
    <property type="evidence" value="ECO:0007669"/>
    <property type="project" value="UniProtKB-UniRule"/>
</dbReference>
<dbReference type="InterPro" id="IPR022896">
    <property type="entry name" value="TrioseP_Isoase_bac/euk"/>
</dbReference>
<comment type="catalytic activity">
    <reaction evidence="9 10">
        <text>D-glyceraldehyde 3-phosphate = dihydroxyacetone phosphate</text>
        <dbReference type="Rhea" id="RHEA:18585"/>
        <dbReference type="ChEBI" id="CHEBI:57642"/>
        <dbReference type="ChEBI" id="CHEBI:59776"/>
        <dbReference type="EC" id="5.3.1.1"/>
    </reaction>
</comment>
<dbReference type="HOGENOM" id="CLU_024251_2_3_0"/>
<reference evidence="11 12" key="1">
    <citation type="journal article" date="2014" name="PLoS ONE">
        <title>The first complete genome sequence of the class fimbriimonadia in the phylum armatimonadetes.</title>
        <authorList>
            <person name="Hu Z.Y."/>
            <person name="Wang Y.Z."/>
            <person name="Im W.T."/>
            <person name="Wang S.Y."/>
            <person name="Zhao G.P."/>
            <person name="Zheng H.J."/>
            <person name="Quan Z.X."/>
        </authorList>
    </citation>
    <scope>NUCLEOTIDE SEQUENCE [LARGE SCALE GENOMIC DNA]</scope>
    <source>
        <strain evidence="11">Gsoil 348</strain>
    </source>
</reference>
<keyword evidence="12" id="KW-1185">Reference proteome</keyword>
<dbReference type="NCBIfam" id="TIGR00419">
    <property type="entry name" value="tim"/>
    <property type="match status" value="1"/>
</dbReference>
<evidence type="ECO:0000313" key="12">
    <source>
        <dbReference type="Proteomes" id="UP000027982"/>
    </source>
</evidence>
<dbReference type="UniPathway" id="UPA00138"/>
<dbReference type="EMBL" id="CP007139">
    <property type="protein sequence ID" value="AIE87261.1"/>
    <property type="molecule type" value="Genomic_DNA"/>
</dbReference>
<dbReference type="InterPro" id="IPR020861">
    <property type="entry name" value="Triosephosphate_isomerase_AS"/>
</dbReference>
<dbReference type="STRING" id="661478.OP10G_3893"/>
<evidence type="ECO:0000256" key="3">
    <source>
        <dbReference type="ARBA" id="ARBA00011940"/>
    </source>
</evidence>
<dbReference type="Gene3D" id="3.20.20.70">
    <property type="entry name" value="Aldolase class I"/>
    <property type="match status" value="1"/>
</dbReference>
<dbReference type="SUPFAM" id="SSF51351">
    <property type="entry name" value="Triosephosphate isomerase (TIM)"/>
    <property type="match status" value="1"/>
</dbReference>
<dbReference type="CDD" id="cd00311">
    <property type="entry name" value="TIM"/>
    <property type="match status" value="1"/>
</dbReference>
<dbReference type="EC" id="5.3.1.1" evidence="3 9"/>